<sequence length="66" mass="6601">TADGLTALILAALTADGLAALTRAALTAEGLVALTLGGEMLGLGDVYLMKGLRMGALDFDTVYGAM</sequence>
<accession>A0A699X551</accession>
<organism evidence="1">
    <name type="scientific">Tanacetum cinerariifolium</name>
    <name type="common">Dalmatian daisy</name>
    <name type="synonym">Chrysanthemum cinerariifolium</name>
    <dbReference type="NCBI Taxonomy" id="118510"/>
    <lineage>
        <taxon>Eukaryota</taxon>
        <taxon>Viridiplantae</taxon>
        <taxon>Streptophyta</taxon>
        <taxon>Embryophyta</taxon>
        <taxon>Tracheophyta</taxon>
        <taxon>Spermatophyta</taxon>
        <taxon>Magnoliopsida</taxon>
        <taxon>eudicotyledons</taxon>
        <taxon>Gunneridae</taxon>
        <taxon>Pentapetalae</taxon>
        <taxon>asterids</taxon>
        <taxon>campanulids</taxon>
        <taxon>Asterales</taxon>
        <taxon>Asteraceae</taxon>
        <taxon>Asteroideae</taxon>
        <taxon>Anthemideae</taxon>
        <taxon>Anthemidinae</taxon>
        <taxon>Tanacetum</taxon>
    </lineage>
</organism>
<comment type="caution">
    <text evidence="1">The sequence shown here is derived from an EMBL/GenBank/DDBJ whole genome shotgun (WGS) entry which is preliminary data.</text>
</comment>
<protein>
    <submittedName>
        <fullName evidence="1">Uncharacterized protein</fullName>
    </submittedName>
</protein>
<dbReference type="EMBL" id="BKCJ011811507">
    <property type="protein sequence ID" value="GFD54895.1"/>
    <property type="molecule type" value="Genomic_DNA"/>
</dbReference>
<dbReference type="AlphaFoldDB" id="A0A699X551"/>
<reference evidence="1" key="1">
    <citation type="journal article" date="2019" name="Sci. Rep.">
        <title>Draft genome of Tanacetum cinerariifolium, the natural source of mosquito coil.</title>
        <authorList>
            <person name="Yamashiro T."/>
            <person name="Shiraishi A."/>
            <person name="Satake H."/>
            <person name="Nakayama K."/>
        </authorList>
    </citation>
    <scope>NUCLEOTIDE SEQUENCE</scope>
</reference>
<name>A0A699X551_TANCI</name>
<evidence type="ECO:0000313" key="1">
    <source>
        <dbReference type="EMBL" id="GFD54895.1"/>
    </source>
</evidence>
<proteinExistence type="predicted"/>
<gene>
    <name evidence="1" type="ORF">Tci_926864</name>
</gene>
<feature type="non-terminal residue" evidence="1">
    <location>
        <position position="1"/>
    </location>
</feature>